<gene>
    <name evidence="2" type="ORF">IW19_02180</name>
</gene>
<dbReference type="AlphaFoldDB" id="A0A085ZIZ3"/>
<keyword evidence="1" id="KW-0812">Transmembrane</keyword>
<protein>
    <submittedName>
        <fullName evidence="2">Uncharacterized protein</fullName>
    </submittedName>
</protein>
<reference evidence="2 3" key="1">
    <citation type="submission" date="2014-07" db="EMBL/GenBank/DDBJ databases">
        <title>Genome of Flavobacterium reichenbachii LMG 25512.</title>
        <authorList>
            <person name="Stropko S.J."/>
            <person name="Pipes S.E."/>
            <person name="Newman J.D."/>
        </authorList>
    </citation>
    <scope>NUCLEOTIDE SEQUENCE [LARGE SCALE GENOMIC DNA]</scope>
    <source>
        <strain evidence="2 3">LMG 25512</strain>
    </source>
</reference>
<organism evidence="2 3">
    <name type="scientific">Flavobacterium reichenbachii</name>
    <dbReference type="NCBI Taxonomy" id="362418"/>
    <lineage>
        <taxon>Bacteria</taxon>
        <taxon>Pseudomonadati</taxon>
        <taxon>Bacteroidota</taxon>
        <taxon>Flavobacteriia</taxon>
        <taxon>Flavobacteriales</taxon>
        <taxon>Flavobacteriaceae</taxon>
        <taxon>Flavobacterium</taxon>
    </lineage>
</organism>
<proteinExistence type="predicted"/>
<dbReference type="STRING" id="362418.IW19_02180"/>
<accession>A0A085ZIZ3</accession>
<sequence>MDLKLNKMKNSFLISVSFLKYQSAAYLFVILWTVLIAKVQSMFVIFKYTELINEVLFFIYFVVVLSSVILLIKQISRIYFSSESNIKRSVWIVVNIFLYYGVLLADLYLASQFRS</sequence>
<comment type="caution">
    <text evidence="2">The sequence shown here is derived from an EMBL/GenBank/DDBJ whole genome shotgun (WGS) entry which is preliminary data.</text>
</comment>
<feature type="transmembrane region" description="Helical" evidence="1">
    <location>
        <begin position="92"/>
        <end position="110"/>
    </location>
</feature>
<name>A0A085ZIZ3_9FLAO</name>
<dbReference type="eggNOG" id="ENOG5032HAH">
    <property type="taxonomic scope" value="Bacteria"/>
</dbReference>
<dbReference type="EMBL" id="JPRL01000001">
    <property type="protein sequence ID" value="KFF04407.1"/>
    <property type="molecule type" value="Genomic_DNA"/>
</dbReference>
<feature type="transmembrane region" description="Helical" evidence="1">
    <location>
        <begin position="12"/>
        <end position="35"/>
    </location>
</feature>
<keyword evidence="1" id="KW-0472">Membrane</keyword>
<feature type="transmembrane region" description="Helical" evidence="1">
    <location>
        <begin position="55"/>
        <end position="72"/>
    </location>
</feature>
<evidence type="ECO:0000256" key="1">
    <source>
        <dbReference type="SAM" id="Phobius"/>
    </source>
</evidence>
<dbReference type="Proteomes" id="UP000028715">
    <property type="component" value="Unassembled WGS sequence"/>
</dbReference>
<keyword evidence="1" id="KW-1133">Transmembrane helix</keyword>
<evidence type="ECO:0000313" key="3">
    <source>
        <dbReference type="Proteomes" id="UP000028715"/>
    </source>
</evidence>
<keyword evidence="3" id="KW-1185">Reference proteome</keyword>
<evidence type="ECO:0000313" key="2">
    <source>
        <dbReference type="EMBL" id="KFF04407.1"/>
    </source>
</evidence>